<organism evidence="2 3">
    <name type="scientific">Gordonia phage Bakery</name>
    <dbReference type="NCBI Taxonomy" id="2591205"/>
    <lineage>
        <taxon>Viruses</taxon>
        <taxon>Duplodnaviria</taxon>
        <taxon>Heunggongvirae</taxon>
        <taxon>Uroviricota</taxon>
        <taxon>Caudoviricetes</taxon>
        <taxon>Stackebrandtviridae</taxon>
        <taxon>Frickvirinae</taxon>
        <taxon>Wizardvirus</taxon>
        <taxon>Wizardvirus bakery</taxon>
    </lineage>
</organism>
<evidence type="ECO:0000313" key="2">
    <source>
        <dbReference type="EMBL" id="QDH92832.1"/>
    </source>
</evidence>
<dbReference type="EMBL" id="MK937603">
    <property type="protein sequence ID" value="QDH92832.1"/>
    <property type="molecule type" value="Genomic_DNA"/>
</dbReference>
<dbReference type="RefSeq" id="YP_010102961.1">
    <property type="nucleotide sequence ID" value="NC_055804.1"/>
</dbReference>
<proteinExistence type="predicted"/>
<dbReference type="InterPro" id="IPR056037">
    <property type="entry name" value="DUF7620"/>
</dbReference>
<accession>A0A514DGV0</accession>
<keyword evidence="1" id="KW-0175">Coiled coil</keyword>
<dbReference type="GeneID" id="65120815"/>
<keyword evidence="3" id="KW-1185">Reference proteome</keyword>
<dbReference type="Pfam" id="PF24596">
    <property type="entry name" value="DUF7620"/>
    <property type="match status" value="1"/>
</dbReference>
<sequence>MIRWPWSRHEDREAARRDTRQYEIEAEKAAQRREAAERLAAESKASTDALREQMRLNGWTEMFAASWGGRGAAQEGRG</sequence>
<evidence type="ECO:0000256" key="1">
    <source>
        <dbReference type="SAM" id="Coils"/>
    </source>
</evidence>
<dbReference type="Proteomes" id="UP000318284">
    <property type="component" value="Segment"/>
</dbReference>
<protein>
    <submittedName>
        <fullName evidence="2">Uncharacterized protein</fullName>
    </submittedName>
</protein>
<gene>
    <name evidence="2" type="primary">47</name>
    <name evidence="2" type="ORF">SEA_BAKERY_47</name>
</gene>
<reference evidence="2 3" key="1">
    <citation type="submission" date="2019-05" db="EMBL/GenBank/DDBJ databases">
        <authorList>
            <person name="Hammer B.W."/>
            <person name="Collado J."/>
            <person name="Fitzgerald H.N."/>
            <person name="Graziano A."/>
            <person name="Haggerty C.V."/>
            <person name="Kim S."/>
            <person name="Ogunsemowo I.H."/>
            <person name="Reddy N."/>
            <person name="Butela K.A."/>
            <person name="Garlena R.A."/>
            <person name="Russell D.A."/>
            <person name="Pope W.H."/>
            <person name="Jacobs-Sera D."/>
            <person name="Hatfull G.F."/>
        </authorList>
    </citation>
    <scope>NUCLEOTIDE SEQUENCE [LARGE SCALE GENOMIC DNA]</scope>
</reference>
<evidence type="ECO:0000313" key="3">
    <source>
        <dbReference type="Proteomes" id="UP000318284"/>
    </source>
</evidence>
<name>A0A514DGV0_9CAUD</name>
<dbReference type="KEGG" id="vg:65120815"/>
<feature type="coiled-coil region" evidence="1">
    <location>
        <begin position="12"/>
        <end position="46"/>
    </location>
</feature>